<dbReference type="NCBIfam" id="TIGR02737">
    <property type="entry name" value="caa3_CtaG"/>
    <property type="match status" value="1"/>
</dbReference>
<keyword evidence="9" id="KW-1185">Reference proteome</keyword>
<feature type="transmembrane region" description="Helical" evidence="6">
    <location>
        <begin position="120"/>
        <end position="146"/>
    </location>
</feature>
<feature type="transmembrane region" description="Helical" evidence="6">
    <location>
        <begin position="12"/>
        <end position="32"/>
    </location>
</feature>
<evidence type="ECO:0000256" key="4">
    <source>
        <dbReference type="ARBA" id="ARBA00022989"/>
    </source>
</evidence>
<keyword evidence="4 6" id="KW-1133">Transmembrane helix</keyword>
<dbReference type="Proteomes" id="UP000002754">
    <property type="component" value="Unassembled WGS sequence"/>
</dbReference>
<name>A0A094WN33_ALKAL</name>
<comment type="subcellular location">
    <subcellularLocation>
        <location evidence="1">Cell membrane</location>
        <topology evidence="1">Multi-pass membrane protein</topology>
    </subcellularLocation>
</comment>
<evidence type="ECO:0000313" key="10">
    <source>
        <dbReference type="Proteomes" id="UP000297014"/>
    </source>
</evidence>
<feature type="transmembrane region" description="Helical" evidence="6">
    <location>
        <begin position="85"/>
        <end position="108"/>
    </location>
</feature>
<dbReference type="eggNOG" id="COG3336">
    <property type="taxonomic scope" value="Bacteria"/>
</dbReference>
<dbReference type="InterPro" id="IPR019108">
    <property type="entry name" value="Caa3_assmbl_CtaG-rel"/>
</dbReference>
<comment type="caution">
    <text evidence="7">The sequence shown here is derived from an EMBL/GenBank/DDBJ whole genome shotgun (WGS) entry which is preliminary data.</text>
</comment>
<evidence type="ECO:0000256" key="1">
    <source>
        <dbReference type="ARBA" id="ARBA00004651"/>
    </source>
</evidence>
<evidence type="ECO:0000256" key="6">
    <source>
        <dbReference type="SAM" id="Phobius"/>
    </source>
</evidence>
<evidence type="ECO:0000256" key="3">
    <source>
        <dbReference type="ARBA" id="ARBA00022692"/>
    </source>
</evidence>
<dbReference type="EMBL" id="ALPT02000031">
    <property type="protein sequence ID" value="KGA97378.1"/>
    <property type="molecule type" value="Genomic_DNA"/>
</dbReference>
<organism evidence="7 9">
    <name type="scientific">Alkalihalobacillus alcalophilus ATCC 27647 = CGMCC 1.3604</name>
    <dbReference type="NCBI Taxonomy" id="1218173"/>
    <lineage>
        <taxon>Bacteria</taxon>
        <taxon>Bacillati</taxon>
        <taxon>Bacillota</taxon>
        <taxon>Bacilli</taxon>
        <taxon>Bacillales</taxon>
        <taxon>Bacillaceae</taxon>
        <taxon>Alkalihalobacillus</taxon>
    </lineage>
</organism>
<sequence length="307" mass="35665">MQSLFSTFTWRALWTPELIIGLVLLGLLYWMFITKWSKRFSHSEPVPLRKKVYFVLFLVALYLGWGSPLYIAGHLMLSLHMTQMVLAYIVAVPLLILSIPTWVYEAIIHKITKYRISKPLLFVWNPIMALFLFNGLFSFYHVPFMFDTLMQNPVLHSFYQYGLFFAAFLMWWFMIQPVPSHAYLSDLKRILYIFLNGLLITPACALIIFAPEAMYEVYTNPAIWANAMAYCLPAGATIPYDIFAGPQSFALLETRMDQQLAGVQMKIMQEIIYGITIAYVFKQWLKKEKQQDGELSISDIPSQIRTE</sequence>
<gene>
    <name evidence="8" type="ORF">AJ85_13465</name>
    <name evidence="7" type="ORF">BALCAV_0210740</name>
</gene>
<feature type="transmembrane region" description="Helical" evidence="6">
    <location>
        <begin position="158"/>
        <end position="178"/>
    </location>
</feature>
<dbReference type="EMBL" id="JALP01000176">
    <property type="protein sequence ID" value="THG90078.1"/>
    <property type="molecule type" value="Genomic_DNA"/>
</dbReference>
<protein>
    <submittedName>
        <fullName evidence="7">CtaG-like assembly protein</fullName>
    </submittedName>
</protein>
<evidence type="ECO:0000313" key="8">
    <source>
        <dbReference type="EMBL" id="THG90078.1"/>
    </source>
</evidence>
<dbReference type="InterPro" id="IPR014108">
    <property type="entry name" value="Caa3-assmbl_CtaG"/>
</dbReference>
<dbReference type="AlphaFoldDB" id="A0A094WN33"/>
<keyword evidence="5 6" id="KW-0472">Membrane</keyword>
<dbReference type="STRING" id="1218173.BALCAV_0210740"/>
<reference evidence="8 10" key="2">
    <citation type="submission" date="2014-01" db="EMBL/GenBank/DDBJ databases">
        <title>Draft genome sequencing of Bacillus alcalophilus CGMCC 1.3604.</title>
        <authorList>
            <person name="Yang J."/>
            <person name="Diao L."/>
            <person name="Yang S."/>
        </authorList>
    </citation>
    <scope>NUCLEOTIDE SEQUENCE [LARGE SCALE GENOMIC DNA]</scope>
    <source>
        <strain evidence="8 10">CGMCC 1.3604</strain>
    </source>
</reference>
<keyword evidence="2" id="KW-1003">Cell membrane</keyword>
<evidence type="ECO:0000256" key="5">
    <source>
        <dbReference type="ARBA" id="ARBA00023136"/>
    </source>
</evidence>
<feature type="transmembrane region" description="Helical" evidence="6">
    <location>
        <begin position="190"/>
        <end position="210"/>
    </location>
</feature>
<dbReference type="RefSeq" id="WP_003323672.1">
    <property type="nucleotide sequence ID" value="NZ_ALPT02000031.1"/>
</dbReference>
<accession>A0A094WN33</accession>
<evidence type="ECO:0000313" key="7">
    <source>
        <dbReference type="EMBL" id="KGA97378.1"/>
    </source>
</evidence>
<proteinExistence type="predicted"/>
<dbReference type="Proteomes" id="UP000297014">
    <property type="component" value="Unassembled WGS sequence"/>
</dbReference>
<evidence type="ECO:0000256" key="2">
    <source>
        <dbReference type="ARBA" id="ARBA00022475"/>
    </source>
</evidence>
<keyword evidence="3 6" id="KW-0812">Transmembrane</keyword>
<evidence type="ECO:0000313" key="9">
    <source>
        <dbReference type="Proteomes" id="UP000002754"/>
    </source>
</evidence>
<dbReference type="GO" id="GO:0005886">
    <property type="term" value="C:plasma membrane"/>
    <property type="evidence" value="ECO:0007669"/>
    <property type="project" value="UniProtKB-SubCell"/>
</dbReference>
<dbReference type="Pfam" id="PF09678">
    <property type="entry name" value="Caa3_CtaG"/>
    <property type="match status" value="1"/>
</dbReference>
<reference evidence="7" key="1">
    <citation type="journal article" date="2014" name="Genome Announc.">
        <title>Draft Genome Sequence of Bacillus alcalophilus AV1934, a Classic Alkaliphile Isolated from Human Feces in 1934.</title>
        <authorList>
            <person name="Attie O."/>
            <person name="Jayaprakash A."/>
            <person name="Shah H."/>
            <person name="Paulsen I.T."/>
            <person name="Morino M."/>
            <person name="Takahashi Y."/>
            <person name="Narumi I."/>
            <person name="Sachidanandam R."/>
            <person name="Satoh K."/>
            <person name="Ito M."/>
            <person name="Krulwich T.A."/>
        </authorList>
    </citation>
    <scope>NUCLEOTIDE SEQUENCE [LARGE SCALE GENOMIC DNA]</scope>
    <source>
        <strain evidence="7">AV1934</strain>
    </source>
</reference>
<feature type="transmembrane region" description="Helical" evidence="6">
    <location>
        <begin position="52"/>
        <end position="73"/>
    </location>
</feature>
<dbReference type="OrthoDB" id="128422at2"/>